<organism evidence="2 3">
    <name type="scientific">Lophiostoma macrostomum CBS 122681</name>
    <dbReference type="NCBI Taxonomy" id="1314788"/>
    <lineage>
        <taxon>Eukaryota</taxon>
        <taxon>Fungi</taxon>
        <taxon>Dikarya</taxon>
        <taxon>Ascomycota</taxon>
        <taxon>Pezizomycotina</taxon>
        <taxon>Dothideomycetes</taxon>
        <taxon>Pleosporomycetidae</taxon>
        <taxon>Pleosporales</taxon>
        <taxon>Lophiostomataceae</taxon>
        <taxon>Lophiostoma</taxon>
    </lineage>
</organism>
<sequence length="486" mass="54584">GPYVLSPAGLARVHRLYDDNQNVFMTPIKPGENESRNFQPLEMTGSYPQSLAAAVPSRLSAHPTKQHSIRGKRMGVKELYAFRGLRMALSNRAYYAVSTPAERTAPAIQKLLQAGAIMVRTTKCSSMISREDPIEAVDFPAPWNPRGDGYQTPVGSSSGSAAGIASYDWLDFTIGTDTNGNSRRPAFVNGCFQHRFSHDALSLEGVRPCYQPFDAHAVFARDLATLEAVVKVVCDEEEPSRHKRPTVLIYPSDYLPVADMEQQGMIDAFNRQIAEAHHIPIRTVSFRDAWAKSPPEDAKGKDLRSYLERAGLHTFVHDFYHNSDAFRSRYESRYGHPPHVNKVTRWRWDVGSRITRDQRDHAFRRTQIYKSWVLDSILEVDKETALVVLPIKDAVPNYRDTDPGPPFAQDVWDPLWLSSVLGAPEMSVPVGNISYRSRITRRDELLPVSVLVMSPPGTDIMLADALKTTFIKSARPLTVKTGRNMY</sequence>
<name>A0A6A6T5V5_9PLEO</name>
<dbReference type="PANTHER" id="PTHR46310:SF7">
    <property type="entry name" value="AMIDASE 1"/>
    <property type="match status" value="1"/>
</dbReference>
<dbReference type="Gene3D" id="3.90.1300.10">
    <property type="entry name" value="Amidase signature (AS) domain"/>
    <property type="match status" value="1"/>
</dbReference>
<feature type="domain" description="Amidase" evidence="1">
    <location>
        <begin position="74"/>
        <end position="461"/>
    </location>
</feature>
<protein>
    <submittedName>
        <fullName evidence="2">Amidase signature enzyme</fullName>
    </submittedName>
</protein>
<dbReference type="Proteomes" id="UP000799324">
    <property type="component" value="Unassembled WGS sequence"/>
</dbReference>
<reference evidence="2" key="1">
    <citation type="journal article" date="2020" name="Stud. Mycol.">
        <title>101 Dothideomycetes genomes: a test case for predicting lifestyles and emergence of pathogens.</title>
        <authorList>
            <person name="Haridas S."/>
            <person name="Albert R."/>
            <person name="Binder M."/>
            <person name="Bloem J."/>
            <person name="Labutti K."/>
            <person name="Salamov A."/>
            <person name="Andreopoulos B."/>
            <person name="Baker S."/>
            <person name="Barry K."/>
            <person name="Bills G."/>
            <person name="Bluhm B."/>
            <person name="Cannon C."/>
            <person name="Castanera R."/>
            <person name="Culley D."/>
            <person name="Daum C."/>
            <person name="Ezra D."/>
            <person name="Gonzalez J."/>
            <person name="Henrissat B."/>
            <person name="Kuo A."/>
            <person name="Liang C."/>
            <person name="Lipzen A."/>
            <person name="Lutzoni F."/>
            <person name="Magnuson J."/>
            <person name="Mondo S."/>
            <person name="Nolan M."/>
            <person name="Ohm R."/>
            <person name="Pangilinan J."/>
            <person name="Park H.-J."/>
            <person name="Ramirez L."/>
            <person name="Alfaro M."/>
            <person name="Sun H."/>
            <person name="Tritt A."/>
            <person name="Yoshinaga Y."/>
            <person name="Zwiers L.-H."/>
            <person name="Turgeon B."/>
            <person name="Goodwin S."/>
            <person name="Spatafora J."/>
            <person name="Crous P."/>
            <person name="Grigoriev I."/>
        </authorList>
    </citation>
    <scope>NUCLEOTIDE SEQUENCE</scope>
    <source>
        <strain evidence="2">CBS 122681</strain>
    </source>
</reference>
<evidence type="ECO:0000313" key="2">
    <source>
        <dbReference type="EMBL" id="KAF2654218.1"/>
    </source>
</evidence>
<dbReference type="AlphaFoldDB" id="A0A6A6T5V5"/>
<dbReference type="Pfam" id="PF01425">
    <property type="entry name" value="Amidase"/>
    <property type="match status" value="1"/>
</dbReference>
<keyword evidence="3" id="KW-1185">Reference proteome</keyword>
<dbReference type="SUPFAM" id="SSF75304">
    <property type="entry name" value="Amidase signature (AS) enzymes"/>
    <property type="match status" value="1"/>
</dbReference>
<dbReference type="InterPro" id="IPR036928">
    <property type="entry name" value="AS_sf"/>
</dbReference>
<dbReference type="EMBL" id="MU004368">
    <property type="protein sequence ID" value="KAF2654218.1"/>
    <property type="molecule type" value="Genomic_DNA"/>
</dbReference>
<dbReference type="InterPro" id="IPR023631">
    <property type="entry name" value="Amidase_dom"/>
</dbReference>
<dbReference type="OrthoDB" id="5423360at2759"/>
<evidence type="ECO:0000259" key="1">
    <source>
        <dbReference type="Pfam" id="PF01425"/>
    </source>
</evidence>
<gene>
    <name evidence="2" type="ORF">K491DRAFT_601313</name>
</gene>
<dbReference type="PANTHER" id="PTHR46310">
    <property type="entry name" value="AMIDASE 1"/>
    <property type="match status" value="1"/>
</dbReference>
<feature type="non-terminal residue" evidence="2">
    <location>
        <position position="1"/>
    </location>
</feature>
<proteinExistence type="predicted"/>
<accession>A0A6A6T5V5</accession>
<evidence type="ECO:0000313" key="3">
    <source>
        <dbReference type="Proteomes" id="UP000799324"/>
    </source>
</evidence>